<organism evidence="1 2">
    <name type="scientific">Ovis ammon polii x Ovis aries</name>
    <dbReference type="NCBI Taxonomy" id="2918886"/>
    <lineage>
        <taxon>Eukaryota</taxon>
        <taxon>Metazoa</taxon>
        <taxon>Chordata</taxon>
        <taxon>Craniata</taxon>
        <taxon>Vertebrata</taxon>
        <taxon>Euteleostomi</taxon>
        <taxon>Mammalia</taxon>
        <taxon>Eutheria</taxon>
        <taxon>Laurasiatheria</taxon>
        <taxon>Artiodactyla</taxon>
        <taxon>Ruminantia</taxon>
        <taxon>Pecora</taxon>
        <taxon>Bovidae</taxon>
        <taxon>Caprinae</taxon>
        <taxon>Ovis</taxon>
    </lineage>
</organism>
<evidence type="ECO:0000313" key="2">
    <source>
        <dbReference type="Proteomes" id="UP001057279"/>
    </source>
</evidence>
<keyword evidence="2" id="KW-1185">Reference proteome</keyword>
<proteinExistence type="predicted"/>
<evidence type="ECO:0000313" key="1">
    <source>
        <dbReference type="EMBL" id="KAI4585494.1"/>
    </source>
</evidence>
<accession>A0ACB9V6W3</accession>
<sequence>MIYTNQCAGSCPLFYSLYEKSRTMKTVIFFLCILGTAGAIPTQARFLSDHSNPTADSLSSFQEAETSEHTAIPLVEAEDAENEKETATSIEDHSHHKPEKSSVLKSEEENHDQSADQEESYNQNLGLQDQEKTESDLTENLEYSPTEGTLDLKEDMSEPQKEKLPESFLARDVSSIVDSNQQERITKTEENQEQPVDASHPQLNSQDPSDQGNQDQDANGEEEGGREPGEVGTHSDEEERETELPKEPSNNEQEEDSTQSDTVLEESYQPTQESKMQKEELEQGSREQKEENSKAEMEEETASKIDKPSQDTEWQSQEGKPGPEVISNHEEMDKKTLSEPLLVEPTDGVNAMARNHGAKDNSDHGPRHNASEDYFIPSEEFLENERAQSIYYHTEHEEQREKAQENENVDTSEPVENQRAKKAESSPKDESSTEGNRRVHSVDSCMSFQCKRGHICKADQHGKPHCVCQDPASCPPTKLLDQVCGTDNQTYASSCHLFATKCSLEGTKKGHQLQLDYFGACKSIPACTDFEVTQFPLRMRDWLKNILVQLYEPNPEHSGYLNEKQRNKVKKIYLDEKRLLAGDHSIDLLLRDFKKNYHMYVYPVHWQFSELDQHPRDRVLTHSELAPLRASLVPMEHCITRFFEECDPNKDKHITLQEWGHCFEIKEENKQYRLNREITRAVRNQISLERIMHCHRFYLDVLLFHKLEQSGGSSSAQRFNFYPPRGAPFFPQIPFPPPVQLPLIPIPLPFPFPNNPNQVLTLNDPIAVNTALLIYKVYKNTTFNTYNNTLHLR</sequence>
<gene>
    <name evidence="1" type="ORF">MJG53_005728</name>
</gene>
<protein>
    <submittedName>
        <fullName evidence="1">Uncharacterized protein</fullName>
    </submittedName>
</protein>
<comment type="caution">
    <text evidence="1">The sequence shown here is derived from an EMBL/GenBank/DDBJ whole genome shotgun (WGS) entry which is preliminary data.</text>
</comment>
<dbReference type="EMBL" id="CM043029">
    <property type="protein sequence ID" value="KAI4585494.1"/>
    <property type="molecule type" value="Genomic_DNA"/>
</dbReference>
<name>A0ACB9V6W3_9CETA</name>
<dbReference type="Proteomes" id="UP001057279">
    <property type="component" value="Linkage Group LG04"/>
</dbReference>
<reference evidence="1" key="1">
    <citation type="submission" date="2022-03" db="EMBL/GenBank/DDBJ databases">
        <title>Genomic analyses of argali, domestic sheep and their hybrids provide insights into chromosomal evolution, heterosis and genetic basis of agronomic traits.</title>
        <authorList>
            <person name="Li M."/>
        </authorList>
    </citation>
    <scope>NUCLEOTIDE SEQUENCE</scope>
    <source>
        <strain evidence="1">F1 hybrid</strain>
    </source>
</reference>